<evidence type="ECO:0000313" key="1">
    <source>
        <dbReference type="EMBL" id="ETL97878.1"/>
    </source>
</evidence>
<dbReference type="AlphaFoldDB" id="W2LK77"/>
<reference evidence="1" key="1">
    <citation type="submission" date="2013-11" db="EMBL/GenBank/DDBJ databases">
        <title>The Genome Sequence of Phytophthora parasitica CHvinca01.</title>
        <authorList>
            <consortium name="The Broad Institute Genomics Platform"/>
            <person name="Russ C."/>
            <person name="Tyler B."/>
            <person name="Panabieres F."/>
            <person name="Shan W."/>
            <person name="Tripathy S."/>
            <person name="Grunwald N."/>
            <person name="Machado M."/>
            <person name="Johnson C.S."/>
            <person name="Arredondo F."/>
            <person name="Hong C."/>
            <person name="Coffey M."/>
            <person name="Young S.K."/>
            <person name="Zeng Q."/>
            <person name="Gargeya S."/>
            <person name="Fitzgerald M."/>
            <person name="Abouelleil A."/>
            <person name="Alvarado L."/>
            <person name="Chapman S.B."/>
            <person name="Gainer-Dewar J."/>
            <person name="Goldberg J."/>
            <person name="Griggs A."/>
            <person name="Gujja S."/>
            <person name="Hansen M."/>
            <person name="Howarth C."/>
            <person name="Imamovic A."/>
            <person name="Ireland A."/>
            <person name="Larimer J."/>
            <person name="McCowan C."/>
            <person name="Murphy C."/>
            <person name="Pearson M."/>
            <person name="Poon T.W."/>
            <person name="Priest M."/>
            <person name="Roberts A."/>
            <person name="Saif S."/>
            <person name="Shea T."/>
            <person name="Sykes S."/>
            <person name="Wortman J."/>
            <person name="Nusbaum C."/>
            <person name="Birren B."/>
        </authorList>
    </citation>
    <scope>NUCLEOTIDE SEQUENCE [LARGE SCALE GENOMIC DNA]</scope>
    <source>
        <strain evidence="1">CHvinca01</strain>
    </source>
</reference>
<dbReference type="VEuPathDB" id="FungiDB:PPTG_10131"/>
<name>W2LK77_PHYNI</name>
<gene>
    <name evidence="1" type="ORF">L917_04916</name>
</gene>
<sequence length="180" mass="19717">MGTLLCELSGCCQDQSSSTRAFEYAVVPAQTLARRVSEMVRERYLGVAEGQDVEYVRSGASCILRIISLPAGRVSVAPNKRSEEAIAVSAQMGINYARKEYEGGPDDGWPVNVQTQICPCDYFFAFGACVHLLFALRVTAHVDSSGREVLINRRKRKRGEVSVLPDLGRPRTIGAALSFE</sequence>
<organism evidence="1">
    <name type="scientific">Phytophthora nicotianae</name>
    <name type="common">Potato buckeye rot agent</name>
    <name type="synonym">Phytophthora parasitica</name>
    <dbReference type="NCBI Taxonomy" id="4792"/>
    <lineage>
        <taxon>Eukaryota</taxon>
        <taxon>Sar</taxon>
        <taxon>Stramenopiles</taxon>
        <taxon>Oomycota</taxon>
        <taxon>Peronosporomycetes</taxon>
        <taxon>Peronosporales</taxon>
        <taxon>Peronosporaceae</taxon>
        <taxon>Phytophthora</taxon>
    </lineage>
</organism>
<accession>W2LK77</accession>
<dbReference type="OrthoDB" id="124578at2759"/>
<protein>
    <recommendedName>
        <fullName evidence="2">SWIM-type domain-containing protein</fullName>
    </recommendedName>
</protein>
<proteinExistence type="predicted"/>
<dbReference type="EMBL" id="KI678645">
    <property type="protein sequence ID" value="ETL97878.1"/>
    <property type="molecule type" value="Genomic_DNA"/>
</dbReference>
<dbReference type="Proteomes" id="UP000054423">
    <property type="component" value="Unassembled WGS sequence"/>
</dbReference>
<evidence type="ECO:0008006" key="2">
    <source>
        <dbReference type="Google" id="ProtNLM"/>
    </source>
</evidence>